<dbReference type="Proteomes" id="UP000220133">
    <property type="component" value="Chromosome"/>
</dbReference>
<dbReference type="CDD" id="cd14948">
    <property type="entry name" value="BACON"/>
    <property type="match status" value="1"/>
</dbReference>
<dbReference type="KEGG" id="cbae:COR50_07095"/>
<dbReference type="Pfam" id="PF18942">
    <property type="entry name" value="DUF5689"/>
    <property type="match status" value="1"/>
</dbReference>
<evidence type="ECO:0000259" key="2">
    <source>
        <dbReference type="Pfam" id="PF18942"/>
    </source>
</evidence>
<dbReference type="RefSeq" id="WP_098193353.1">
    <property type="nucleotide sequence ID" value="NZ_CP023777.1"/>
</dbReference>
<dbReference type="InterPro" id="IPR043744">
    <property type="entry name" value="DUF5689"/>
</dbReference>
<feature type="domain" description="BACON" evidence="1">
    <location>
        <begin position="67"/>
        <end position="121"/>
    </location>
</feature>
<dbReference type="Gene3D" id="2.60.40.10">
    <property type="entry name" value="Immunoglobulins"/>
    <property type="match status" value="1"/>
</dbReference>
<dbReference type="Pfam" id="PF13004">
    <property type="entry name" value="BACON"/>
    <property type="match status" value="1"/>
</dbReference>
<organism evidence="3 4">
    <name type="scientific">Chitinophaga caeni</name>
    <dbReference type="NCBI Taxonomy" id="2029983"/>
    <lineage>
        <taxon>Bacteria</taxon>
        <taxon>Pseudomonadati</taxon>
        <taxon>Bacteroidota</taxon>
        <taxon>Chitinophagia</taxon>
        <taxon>Chitinophagales</taxon>
        <taxon>Chitinophagaceae</taxon>
        <taxon>Chitinophaga</taxon>
    </lineage>
</organism>
<evidence type="ECO:0000313" key="4">
    <source>
        <dbReference type="Proteomes" id="UP000220133"/>
    </source>
</evidence>
<dbReference type="EMBL" id="CP023777">
    <property type="protein sequence ID" value="ATL46968.1"/>
    <property type="molecule type" value="Genomic_DNA"/>
</dbReference>
<feature type="domain" description="DUF5689" evidence="2">
    <location>
        <begin position="277"/>
        <end position="439"/>
    </location>
</feature>
<accession>A0A291QSM7</accession>
<dbReference type="OrthoDB" id="723980at2"/>
<protein>
    <submittedName>
        <fullName evidence="3">Uncharacterized protein</fullName>
    </submittedName>
</protein>
<sequence>MPHFIFRKLSWFFLVAGFSILCLYACRKEEDVKFVTDLAIDSRIVRMPANADTTRIIIYSEGNWNLEVTEPVEWLHLMESSGNGKGEALISLQDNNGNLPRSVKVLVKGNGKTDSIDIQQKGLTPTIKITDETAQSIANGGILKTPINTNVPLELMDITYRYDSTGGTWVSGLQLQDGYLYFKVDSNKLTTPRSVMLYLGYLDALGAITKDSLKISQNLGMSYEGAVVKDFQYVKQMLATGKIEENIFIEGIVISDKGHPNIAKNWNNTSNKHTLDKTGNEKAVYVQDLDGTEGIYIQTATPGQNIFNFNDKVRIWLKDADLERFNDPNYVIVSGIEVKHIMQKEARMVNLEPREKYIGDLTDNDLYTYIKLKDVEISVPSGSFTNINEGYAARTDCYPTHVRDIQGSGLYMLTNLGVPYRRDGNQVPQGSGSIAGILVHETMDRYGGDIGRYAIRHLSREGIDLKEDRSQGFSNVLVEWSRFKKEFAAAPTASENPLTPDIGQGKLYKTGNIDMDFTGTGIYGTTDYNGLIPEATTVKGSIANGAWGSKNWWSTANNSGEAWMIEVSSSGISTPISLQIEGNSDIGGPRNFIAEWSDGSGNWNSIGTYTLQDVTNWSNTLLTQVPGHKVLNFNLPVAASGLEKLVIRLRVLNKICGSTTNPNGGTLGANGVTRLAHVSLKYNK</sequence>
<evidence type="ECO:0000259" key="1">
    <source>
        <dbReference type="Pfam" id="PF13004"/>
    </source>
</evidence>
<gene>
    <name evidence="3" type="ORF">COR50_07095</name>
</gene>
<name>A0A291QSM7_9BACT</name>
<dbReference type="AlphaFoldDB" id="A0A291QSM7"/>
<proteinExistence type="predicted"/>
<dbReference type="InterPro" id="IPR024361">
    <property type="entry name" value="BACON"/>
</dbReference>
<reference evidence="3 4" key="1">
    <citation type="submission" date="2017-10" db="EMBL/GenBank/DDBJ databases">
        <title>Paenichitinophaga pekingensis gen. nov., sp. nov., isolated from activated sludge.</title>
        <authorList>
            <person name="Jin D."/>
            <person name="Kong X."/>
            <person name="Deng Y."/>
            <person name="Bai Z."/>
        </authorList>
    </citation>
    <scope>NUCLEOTIDE SEQUENCE [LARGE SCALE GENOMIC DNA]</scope>
    <source>
        <strain evidence="3 4">13</strain>
    </source>
</reference>
<keyword evidence="4" id="KW-1185">Reference proteome</keyword>
<evidence type="ECO:0000313" key="3">
    <source>
        <dbReference type="EMBL" id="ATL46968.1"/>
    </source>
</evidence>
<dbReference type="InterPro" id="IPR013783">
    <property type="entry name" value="Ig-like_fold"/>
</dbReference>